<gene>
    <name evidence="8" type="primary">EOG090X0KPP</name>
</gene>
<feature type="compositionally biased region" description="Acidic residues" evidence="6">
    <location>
        <begin position="153"/>
        <end position="168"/>
    </location>
</feature>
<dbReference type="PANTHER" id="PTHR21641">
    <property type="entry name" value="TRANSLATION INITIATION FACTOR-RELATED"/>
    <property type="match status" value="1"/>
</dbReference>
<evidence type="ECO:0000256" key="5">
    <source>
        <dbReference type="PROSITE-ProRule" id="PRU00181"/>
    </source>
</evidence>
<organism evidence="8">
    <name type="scientific">Lynceus sp. MCZ IZ 141354</name>
    <dbReference type="NCBI Taxonomy" id="1930659"/>
    <lineage>
        <taxon>Eukaryota</taxon>
        <taxon>Metazoa</taxon>
        <taxon>Ecdysozoa</taxon>
        <taxon>Arthropoda</taxon>
        <taxon>Crustacea</taxon>
        <taxon>Branchiopoda</taxon>
        <taxon>Diplostraca</taxon>
        <taxon>Laevicaudata</taxon>
        <taxon>Lynceidae</taxon>
        <taxon>Lynceus</taxon>
    </lineage>
</organism>
<dbReference type="InterPro" id="IPR006196">
    <property type="entry name" value="RNA-binding_domain_S1_IF1"/>
</dbReference>
<dbReference type="SUPFAM" id="SSF50249">
    <property type="entry name" value="Nucleic acid-binding proteins"/>
    <property type="match status" value="1"/>
</dbReference>
<sequence>MSKATKRKHVAKEVLEDYFLPSEQQTIVRVLEGRGNNLHEVEDPNGAKYLVSMPTKFRRSIWIKRGDFIIVEPIAEGGKVKAEVSHILMKDQIRYIKNQGKWPEAFAKIDEQSQNQSEEALKNEQTQSDDECSSDSSGDDLVMNPNRFIGETSDFESDEGSSDDEEET</sequence>
<evidence type="ECO:0000256" key="2">
    <source>
        <dbReference type="ARBA" id="ARBA00020989"/>
    </source>
</evidence>
<accession>A0A9N6WZL0</accession>
<proteinExistence type="inferred from homology"/>
<dbReference type="GO" id="GO:0003723">
    <property type="term" value="F:RNA binding"/>
    <property type="evidence" value="ECO:0007669"/>
    <property type="project" value="UniProtKB-KW"/>
</dbReference>
<evidence type="ECO:0000256" key="6">
    <source>
        <dbReference type="SAM" id="MobiDB-lite"/>
    </source>
</evidence>
<dbReference type="Gene3D" id="1.10.1200.180">
    <property type="match status" value="1"/>
</dbReference>
<reference evidence="8" key="1">
    <citation type="submission" date="2021-04" db="EMBL/GenBank/DDBJ databases">
        <authorList>
            <person name="Cornetti L."/>
        </authorList>
    </citation>
    <scope>NUCLEOTIDE SEQUENCE</scope>
</reference>
<evidence type="ECO:0000256" key="1">
    <source>
        <dbReference type="ARBA" id="ARBA00007340"/>
    </source>
</evidence>
<dbReference type="GO" id="GO:0003743">
    <property type="term" value="F:translation initiation factor activity"/>
    <property type="evidence" value="ECO:0007669"/>
    <property type="project" value="UniProtKB-UniRule"/>
</dbReference>
<name>A0A9N6WZL0_9CRUS</name>
<keyword evidence="5" id="KW-0396">Initiation factor</keyword>
<keyword evidence="3" id="KW-0694">RNA-binding</keyword>
<dbReference type="InterPro" id="IPR012340">
    <property type="entry name" value="NA-bd_OB-fold"/>
</dbReference>
<feature type="domain" description="S1-like" evidence="7">
    <location>
        <begin position="5"/>
        <end position="89"/>
    </location>
</feature>
<dbReference type="InterPro" id="IPR001253">
    <property type="entry name" value="TIF_eIF-1A"/>
</dbReference>
<protein>
    <recommendedName>
        <fullName evidence="2">Probable RNA-binding protein EIF1AD</fullName>
    </recommendedName>
    <alternativeName>
        <fullName evidence="4">Eukaryotic translation initiation factor 1A domain-containing protein</fullName>
    </alternativeName>
</protein>
<keyword evidence="5" id="KW-0648">Protein biosynthesis</keyword>
<dbReference type="InterPro" id="IPR039294">
    <property type="entry name" value="EIF1AD"/>
</dbReference>
<dbReference type="AlphaFoldDB" id="A0A9N6WZL0"/>
<evidence type="ECO:0000259" key="7">
    <source>
        <dbReference type="PROSITE" id="PS50832"/>
    </source>
</evidence>
<dbReference type="PROSITE" id="PS50832">
    <property type="entry name" value="S1_IF1_TYPE"/>
    <property type="match status" value="1"/>
</dbReference>
<evidence type="ECO:0000256" key="3">
    <source>
        <dbReference type="ARBA" id="ARBA00022884"/>
    </source>
</evidence>
<dbReference type="Pfam" id="PF01176">
    <property type="entry name" value="eIF-1a"/>
    <property type="match status" value="1"/>
</dbReference>
<feature type="compositionally biased region" description="Polar residues" evidence="6">
    <location>
        <begin position="112"/>
        <end position="126"/>
    </location>
</feature>
<evidence type="ECO:0000313" key="8">
    <source>
        <dbReference type="EMBL" id="CAG4645968.1"/>
    </source>
</evidence>
<feature type="region of interest" description="Disordered" evidence="6">
    <location>
        <begin position="110"/>
        <end position="168"/>
    </location>
</feature>
<dbReference type="GO" id="GO:0005634">
    <property type="term" value="C:nucleus"/>
    <property type="evidence" value="ECO:0007669"/>
    <property type="project" value="TreeGrafter"/>
</dbReference>
<dbReference type="SMART" id="SM00652">
    <property type="entry name" value="eIF1a"/>
    <property type="match status" value="1"/>
</dbReference>
<dbReference type="Gene3D" id="2.40.50.140">
    <property type="entry name" value="Nucleic acid-binding proteins"/>
    <property type="match status" value="1"/>
</dbReference>
<evidence type="ECO:0000256" key="4">
    <source>
        <dbReference type="ARBA" id="ARBA00031998"/>
    </source>
</evidence>
<dbReference type="EMBL" id="OC989313">
    <property type="protein sequence ID" value="CAG4645968.1"/>
    <property type="molecule type" value="Genomic_DNA"/>
</dbReference>
<dbReference type="PANTHER" id="PTHR21641:SF0">
    <property type="entry name" value="RNA-BINDING PROTEIN EIF1AD-RELATED"/>
    <property type="match status" value="1"/>
</dbReference>
<comment type="similarity">
    <text evidence="1">Belongs to the EIF1AD family.</text>
</comment>